<dbReference type="InterPro" id="IPR015943">
    <property type="entry name" value="WD40/YVTN_repeat-like_dom_sf"/>
</dbReference>
<dbReference type="InterPro" id="IPR011045">
    <property type="entry name" value="N2O_reductase_N"/>
</dbReference>
<dbReference type="GO" id="GO:0017057">
    <property type="term" value="F:6-phosphogluconolactonase activity"/>
    <property type="evidence" value="ECO:0007669"/>
    <property type="project" value="TreeGrafter"/>
</dbReference>
<accession>A0A8K0TUM6</accession>
<dbReference type="InterPro" id="IPR019405">
    <property type="entry name" value="Lactonase_7-beta_prop"/>
</dbReference>
<protein>
    <submittedName>
        <fullName evidence="3">Lactonase, 7-bladed beta-propeller-domain-containing protein</fullName>
    </submittedName>
</protein>
<dbReference type="SUPFAM" id="SSF50974">
    <property type="entry name" value="Nitrous oxide reductase, N-terminal domain"/>
    <property type="match status" value="1"/>
</dbReference>
<proteinExistence type="inferred from homology"/>
<reference evidence="3" key="1">
    <citation type="journal article" date="2021" name="Nat. Commun.">
        <title>Genetic determinants of endophytism in the Arabidopsis root mycobiome.</title>
        <authorList>
            <person name="Mesny F."/>
            <person name="Miyauchi S."/>
            <person name="Thiergart T."/>
            <person name="Pickel B."/>
            <person name="Atanasova L."/>
            <person name="Karlsson M."/>
            <person name="Huettel B."/>
            <person name="Barry K.W."/>
            <person name="Haridas S."/>
            <person name="Chen C."/>
            <person name="Bauer D."/>
            <person name="Andreopoulos W."/>
            <person name="Pangilinan J."/>
            <person name="LaButti K."/>
            <person name="Riley R."/>
            <person name="Lipzen A."/>
            <person name="Clum A."/>
            <person name="Drula E."/>
            <person name="Henrissat B."/>
            <person name="Kohler A."/>
            <person name="Grigoriev I.V."/>
            <person name="Martin F.M."/>
            <person name="Hacquard S."/>
        </authorList>
    </citation>
    <scope>NUCLEOTIDE SEQUENCE</scope>
    <source>
        <strain evidence="3">MPI-CAGE-AT-0016</strain>
    </source>
</reference>
<keyword evidence="4" id="KW-1185">Reference proteome</keyword>
<dbReference type="AlphaFoldDB" id="A0A8K0TUM6"/>
<evidence type="ECO:0000313" key="4">
    <source>
        <dbReference type="Proteomes" id="UP000813385"/>
    </source>
</evidence>
<comment type="similarity">
    <text evidence="1">Belongs to the cycloisomerase 2 family.</text>
</comment>
<dbReference type="Gene3D" id="2.130.10.10">
    <property type="entry name" value="YVTN repeat-like/Quinoprotein amine dehydrogenase"/>
    <property type="match status" value="1"/>
</dbReference>
<dbReference type="PANTHER" id="PTHR30344:SF1">
    <property type="entry name" value="6-PHOSPHOGLUCONOLACTONASE"/>
    <property type="match status" value="1"/>
</dbReference>
<evidence type="ECO:0000256" key="1">
    <source>
        <dbReference type="ARBA" id="ARBA00005564"/>
    </source>
</evidence>
<dbReference type="PANTHER" id="PTHR30344">
    <property type="entry name" value="6-PHOSPHOGLUCONOLACTONASE-RELATED"/>
    <property type="match status" value="1"/>
</dbReference>
<feature type="region of interest" description="Disordered" evidence="2">
    <location>
        <begin position="1"/>
        <end position="23"/>
    </location>
</feature>
<evidence type="ECO:0000313" key="3">
    <source>
        <dbReference type="EMBL" id="KAH7375041.1"/>
    </source>
</evidence>
<comment type="caution">
    <text evidence="3">The sequence shown here is derived from an EMBL/GenBank/DDBJ whole genome shotgun (WGS) entry which is preliminary data.</text>
</comment>
<dbReference type="InterPro" id="IPR050282">
    <property type="entry name" value="Cycloisomerase_2"/>
</dbReference>
<dbReference type="EMBL" id="JAGPXD010000001">
    <property type="protein sequence ID" value="KAH7375041.1"/>
    <property type="molecule type" value="Genomic_DNA"/>
</dbReference>
<dbReference type="OrthoDB" id="9972196at2759"/>
<dbReference type="Pfam" id="PF10282">
    <property type="entry name" value="Lactonase"/>
    <property type="match status" value="1"/>
</dbReference>
<dbReference type="Proteomes" id="UP000813385">
    <property type="component" value="Unassembled WGS sequence"/>
</dbReference>
<name>A0A8K0TUM6_9PEZI</name>
<sequence length="458" mass="48650">MSMKHEKLDTLPSPATRPAPSRSPPWCNARAAFCLSASLAFATLALLGYATTSSGRCLSLATDSLGQPLQNTQDTADSVLLYAASYAGAIFTLNLTKSAASGYILETQQTHEGCRPSPSWLTLDYPNSVLYCTDEGLSSDHGSVSAFDVSEDGFLSLNDRVNVISGPVSAVAYGHRGLSLAVAQYGGSSITWLTSSNRAGLSPAGAKTLNLTEPGPVPSRQEAPHPHQVFLDPTGRFILVPDLGADLVRVFSIGVDGIELTEVEPLVAAPGSGPRHVDFLEAPDGTIYMYLITELANTITGYRVSYPTDAVMQFDRFFQIPSHGAGNQVPEGAAAAEITISPDKRVLTVSSRNEKSFAIPDPDSPPEERDPETVNSDSLVTFAIDPHTGALAFLQKFPAGGLTPRHFAFNKAGTLVAVALQQDGRVVIIERDIVTGQMRDIVASVRLEGEVTAVIFSE</sequence>
<organism evidence="3 4">
    <name type="scientific">Plectosphaerella cucumerina</name>
    <dbReference type="NCBI Taxonomy" id="40658"/>
    <lineage>
        <taxon>Eukaryota</taxon>
        <taxon>Fungi</taxon>
        <taxon>Dikarya</taxon>
        <taxon>Ascomycota</taxon>
        <taxon>Pezizomycotina</taxon>
        <taxon>Sordariomycetes</taxon>
        <taxon>Hypocreomycetidae</taxon>
        <taxon>Glomerellales</taxon>
        <taxon>Plectosphaerellaceae</taxon>
        <taxon>Plectosphaerella</taxon>
    </lineage>
</organism>
<evidence type="ECO:0000256" key="2">
    <source>
        <dbReference type="SAM" id="MobiDB-lite"/>
    </source>
</evidence>
<feature type="region of interest" description="Disordered" evidence="2">
    <location>
        <begin position="351"/>
        <end position="374"/>
    </location>
</feature>
<gene>
    <name evidence="3" type="ORF">B0T11DRAFT_5505</name>
</gene>